<dbReference type="InterPro" id="IPR050109">
    <property type="entry name" value="HTH-type_TetR-like_transc_reg"/>
</dbReference>
<keyword evidence="4" id="KW-0804">Transcription</keyword>
<keyword evidence="2" id="KW-0805">Transcription regulation</keyword>
<dbReference type="InterPro" id="IPR001647">
    <property type="entry name" value="HTH_TetR"/>
</dbReference>
<dbReference type="PANTHER" id="PTHR30055:SF234">
    <property type="entry name" value="HTH-TYPE TRANSCRIPTIONAL REGULATOR BETI"/>
    <property type="match status" value="1"/>
</dbReference>
<dbReference type="PRINTS" id="PR00455">
    <property type="entry name" value="HTHTETR"/>
</dbReference>
<dbReference type="GO" id="GO:0003700">
    <property type="term" value="F:DNA-binding transcription factor activity"/>
    <property type="evidence" value="ECO:0007669"/>
    <property type="project" value="TreeGrafter"/>
</dbReference>
<dbReference type="EMBL" id="FNDI01000003">
    <property type="protein sequence ID" value="SDH25473.1"/>
    <property type="molecule type" value="Genomic_DNA"/>
</dbReference>
<evidence type="ECO:0000256" key="2">
    <source>
        <dbReference type="ARBA" id="ARBA00023015"/>
    </source>
</evidence>
<dbReference type="InterPro" id="IPR009057">
    <property type="entry name" value="Homeodomain-like_sf"/>
</dbReference>
<evidence type="ECO:0000256" key="3">
    <source>
        <dbReference type="ARBA" id="ARBA00023125"/>
    </source>
</evidence>
<dbReference type="InterPro" id="IPR023772">
    <property type="entry name" value="DNA-bd_HTH_TetR-type_CS"/>
</dbReference>
<dbReference type="PROSITE" id="PS01081">
    <property type="entry name" value="HTH_TETR_1"/>
    <property type="match status" value="1"/>
</dbReference>
<reference evidence="7" key="1">
    <citation type="submission" date="2016-10" db="EMBL/GenBank/DDBJ databases">
        <authorList>
            <person name="Varghese N."/>
            <person name="Submissions S."/>
        </authorList>
    </citation>
    <scope>NUCLEOTIDE SEQUENCE [LARGE SCALE GENOMIC DNA]</scope>
    <source>
        <strain evidence="7">YR281</strain>
    </source>
</reference>
<evidence type="ECO:0000256" key="4">
    <source>
        <dbReference type="ARBA" id="ARBA00023163"/>
    </source>
</evidence>
<proteinExistence type="predicted"/>
<dbReference type="PANTHER" id="PTHR30055">
    <property type="entry name" value="HTH-TYPE TRANSCRIPTIONAL REGULATOR RUTR"/>
    <property type="match status" value="1"/>
</dbReference>
<dbReference type="PROSITE" id="PS50977">
    <property type="entry name" value="HTH_TETR_2"/>
    <property type="match status" value="1"/>
</dbReference>
<dbReference type="Pfam" id="PF00440">
    <property type="entry name" value="TetR_N"/>
    <property type="match status" value="1"/>
</dbReference>
<accession>A0A7Z7B4H3</accession>
<evidence type="ECO:0000313" key="8">
    <source>
        <dbReference type="Proteomes" id="UP000198900"/>
    </source>
</evidence>
<evidence type="ECO:0000256" key="1">
    <source>
        <dbReference type="ARBA" id="ARBA00022491"/>
    </source>
</evidence>
<name>A0A7Z7B4H3_9BURK</name>
<sequence length="203" mass="22933">MAKNDSSRAKPLPLREQQKLFTQERLLDASVRVFLERGYANSTVDDIVEAASVGRATFYLHFKNKLEVMRALIQAMERHNEDLIEELRSYDQPTRATLESWLRRFVNHWFEEGDRFLVGLQALASEPELSGELEVGIRLATGALSKLLVGKQAMSVTEAQLRANLLVGALQQACRALVSEPQHYSVDLVVRVITEIWANNLGI</sequence>
<feature type="domain" description="HTH tetR-type" evidence="6">
    <location>
        <begin position="20"/>
        <end position="80"/>
    </location>
</feature>
<evidence type="ECO:0000313" key="7">
    <source>
        <dbReference type="EMBL" id="SDH25473.1"/>
    </source>
</evidence>
<feature type="DNA-binding region" description="H-T-H motif" evidence="5">
    <location>
        <begin position="43"/>
        <end position="62"/>
    </location>
</feature>
<keyword evidence="1" id="KW-0678">Repressor</keyword>
<dbReference type="Gene3D" id="1.10.357.10">
    <property type="entry name" value="Tetracycline Repressor, domain 2"/>
    <property type="match status" value="1"/>
</dbReference>
<keyword evidence="3 5" id="KW-0238">DNA-binding</keyword>
<gene>
    <name evidence="7" type="ORF">SAMN04487926_10391</name>
</gene>
<comment type="caution">
    <text evidence="7">The sequence shown here is derived from an EMBL/GenBank/DDBJ whole genome shotgun (WGS) entry which is preliminary data.</text>
</comment>
<organism evidence="7 8">
    <name type="scientific">Paraburkholderia steynii</name>
    <dbReference type="NCBI Taxonomy" id="1245441"/>
    <lineage>
        <taxon>Bacteria</taxon>
        <taxon>Pseudomonadati</taxon>
        <taxon>Pseudomonadota</taxon>
        <taxon>Betaproteobacteria</taxon>
        <taxon>Burkholderiales</taxon>
        <taxon>Burkholderiaceae</taxon>
        <taxon>Paraburkholderia</taxon>
    </lineage>
</organism>
<dbReference type="SUPFAM" id="SSF46689">
    <property type="entry name" value="Homeodomain-like"/>
    <property type="match status" value="1"/>
</dbReference>
<evidence type="ECO:0000259" key="6">
    <source>
        <dbReference type="PROSITE" id="PS50977"/>
    </source>
</evidence>
<dbReference type="RefSeq" id="WP_007736064.1">
    <property type="nucleotide sequence ID" value="NZ_FNDI01000003.1"/>
</dbReference>
<dbReference type="GO" id="GO:0000976">
    <property type="term" value="F:transcription cis-regulatory region binding"/>
    <property type="evidence" value="ECO:0007669"/>
    <property type="project" value="TreeGrafter"/>
</dbReference>
<dbReference type="AlphaFoldDB" id="A0A7Z7B4H3"/>
<evidence type="ECO:0000256" key="5">
    <source>
        <dbReference type="PROSITE-ProRule" id="PRU00335"/>
    </source>
</evidence>
<keyword evidence="8" id="KW-1185">Reference proteome</keyword>
<dbReference type="Proteomes" id="UP000198900">
    <property type="component" value="Unassembled WGS sequence"/>
</dbReference>
<protein>
    <submittedName>
        <fullName evidence="7">Transcriptional regulator, TetR family</fullName>
    </submittedName>
</protein>